<proteinExistence type="predicted"/>
<dbReference type="EMBL" id="CAMKVN010010109">
    <property type="protein sequence ID" value="CAI2193855.1"/>
    <property type="molecule type" value="Genomic_DNA"/>
</dbReference>
<comment type="caution">
    <text evidence="1">The sequence shown here is derived from an EMBL/GenBank/DDBJ whole genome shotgun (WGS) entry which is preliminary data.</text>
</comment>
<dbReference type="AlphaFoldDB" id="A0A9W4T486"/>
<protein>
    <submittedName>
        <fullName evidence="1">14096_t:CDS:1</fullName>
    </submittedName>
</protein>
<reference evidence="1" key="1">
    <citation type="submission" date="2022-08" db="EMBL/GenBank/DDBJ databases">
        <authorList>
            <person name="Kallberg Y."/>
            <person name="Tangrot J."/>
            <person name="Rosling A."/>
        </authorList>
    </citation>
    <scope>NUCLEOTIDE SEQUENCE</scope>
    <source>
        <strain evidence="1">Wild A</strain>
    </source>
</reference>
<feature type="non-terminal residue" evidence="1">
    <location>
        <position position="1"/>
    </location>
</feature>
<organism evidence="1 2">
    <name type="scientific">Funneliformis geosporum</name>
    <dbReference type="NCBI Taxonomy" id="1117311"/>
    <lineage>
        <taxon>Eukaryota</taxon>
        <taxon>Fungi</taxon>
        <taxon>Fungi incertae sedis</taxon>
        <taxon>Mucoromycota</taxon>
        <taxon>Glomeromycotina</taxon>
        <taxon>Glomeromycetes</taxon>
        <taxon>Glomerales</taxon>
        <taxon>Glomeraceae</taxon>
        <taxon>Funneliformis</taxon>
    </lineage>
</organism>
<evidence type="ECO:0000313" key="2">
    <source>
        <dbReference type="Proteomes" id="UP001153678"/>
    </source>
</evidence>
<gene>
    <name evidence="1" type="ORF">FWILDA_LOCUS16285</name>
</gene>
<sequence>NISDKSLFEIARNCHDLQEFYFAEYLDFSDAMALWNDRLIIAIIKRSLNLRYMKISGNDIGDK</sequence>
<dbReference type="InterPro" id="IPR032675">
    <property type="entry name" value="LRR_dom_sf"/>
</dbReference>
<dbReference type="Gene3D" id="3.80.10.10">
    <property type="entry name" value="Ribonuclease Inhibitor"/>
    <property type="match status" value="1"/>
</dbReference>
<accession>A0A9W4T486</accession>
<keyword evidence="2" id="KW-1185">Reference proteome</keyword>
<evidence type="ECO:0000313" key="1">
    <source>
        <dbReference type="EMBL" id="CAI2193855.1"/>
    </source>
</evidence>
<dbReference type="Proteomes" id="UP001153678">
    <property type="component" value="Unassembled WGS sequence"/>
</dbReference>
<dbReference type="OrthoDB" id="10257471at2759"/>
<feature type="non-terminal residue" evidence="1">
    <location>
        <position position="63"/>
    </location>
</feature>
<name>A0A9W4T486_9GLOM</name>